<evidence type="ECO:0008006" key="4">
    <source>
        <dbReference type="Google" id="ProtNLM"/>
    </source>
</evidence>
<name>A0AAW2DB78_9ROSI</name>
<evidence type="ECO:0000313" key="3">
    <source>
        <dbReference type="Proteomes" id="UP001459277"/>
    </source>
</evidence>
<organism evidence="2 3">
    <name type="scientific">Lithocarpus litseifolius</name>
    <dbReference type="NCBI Taxonomy" id="425828"/>
    <lineage>
        <taxon>Eukaryota</taxon>
        <taxon>Viridiplantae</taxon>
        <taxon>Streptophyta</taxon>
        <taxon>Embryophyta</taxon>
        <taxon>Tracheophyta</taxon>
        <taxon>Spermatophyta</taxon>
        <taxon>Magnoliopsida</taxon>
        <taxon>eudicotyledons</taxon>
        <taxon>Gunneridae</taxon>
        <taxon>Pentapetalae</taxon>
        <taxon>rosids</taxon>
        <taxon>fabids</taxon>
        <taxon>Fagales</taxon>
        <taxon>Fagaceae</taxon>
        <taxon>Lithocarpus</taxon>
    </lineage>
</organism>
<evidence type="ECO:0000313" key="2">
    <source>
        <dbReference type="EMBL" id="KAL0007875.1"/>
    </source>
</evidence>
<dbReference type="AlphaFoldDB" id="A0AAW2DB78"/>
<accession>A0AAW2DB78</accession>
<feature type="compositionally biased region" description="Polar residues" evidence="1">
    <location>
        <begin position="41"/>
        <end position="67"/>
    </location>
</feature>
<feature type="region of interest" description="Disordered" evidence="1">
    <location>
        <begin position="41"/>
        <end position="100"/>
    </location>
</feature>
<proteinExistence type="predicted"/>
<comment type="caution">
    <text evidence="2">The sequence shown here is derived from an EMBL/GenBank/DDBJ whole genome shotgun (WGS) entry which is preliminary data.</text>
</comment>
<feature type="compositionally biased region" description="Pro residues" evidence="1">
    <location>
        <begin position="69"/>
        <end position="87"/>
    </location>
</feature>
<gene>
    <name evidence="2" type="ORF">SO802_009377</name>
</gene>
<protein>
    <recommendedName>
        <fullName evidence="4">Reverse transcriptase/retrotransposon-derived protein RNase H-like domain-containing protein</fullName>
    </recommendedName>
</protein>
<keyword evidence="3" id="KW-1185">Reference proteome</keyword>
<reference evidence="2 3" key="1">
    <citation type="submission" date="2024-01" db="EMBL/GenBank/DDBJ databases">
        <title>A telomere-to-telomere, gap-free genome of sweet tea (Lithocarpus litseifolius).</title>
        <authorList>
            <person name="Zhou J."/>
        </authorList>
    </citation>
    <scope>NUCLEOTIDE SEQUENCE [LARGE SCALE GENOMIC DNA]</scope>
    <source>
        <strain evidence="2">Zhou-2022a</strain>
        <tissue evidence="2">Leaf</tissue>
    </source>
</reference>
<sequence>MPIFCYWCGLINHDEKDCKIWTESGCTLNKDEQQYGPWLRTSTTNLQQPQVVKTKSTPTSAPPSNHRPTPSPSTKPTSPPTTTPPTPSSKNKTRLGAPRQSCRDIIHKARTVLEEVSLAHLRTPQHKEAADIRWTPSDFPKYKVNTDAAIFSNTKAVGIGVVVRDHEGAVIAALRYWTTRCYL</sequence>
<dbReference type="EMBL" id="JAZDWU010000003">
    <property type="protein sequence ID" value="KAL0007875.1"/>
    <property type="molecule type" value="Genomic_DNA"/>
</dbReference>
<dbReference type="Proteomes" id="UP001459277">
    <property type="component" value="Unassembled WGS sequence"/>
</dbReference>
<evidence type="ECO:0000256" key="1">
    <source>
        <dbReference type="SAM" id="MobiDB-lite"/>
    </source>
</evidence>